<dbReference type="AlphaFoldDB" id="A0A7W8BT06"/>
<evidence type="ECO:0000313" key="1">
    <source>
        <dbReference type="EMBL" id="MBB5128228.1"/>
    </source>
</evidence>
<evidence type="ECO:0000313" key="2">
    <source>
        <dbReference type="Proteomes" id="UP000568022"/>
    </source>
</evidence>
<accession>A0A7W8BT06</accession>
<name>A0A7W8BT06_9ACTN</name>
<organism evidence="1 2">
    <name type="scientific">Streptomyces griseoloalbus</name>
    <dbReference type="NCBI Taxonomy" id="67303"/>
    <lineage>
        <taxon>Bacteria</taxon>
        <taxon>Bacillati</taxon>
        <taxon>Actinomycetota</taxon>
        <taxon>Actinomycetes</taxon>
        <taxon>Kitasatosporales</taxon>
        <taxon>Streptomycetaceae</taxon>
        <taxon>Streptomyces</taxon>
    </lineage>
</organism>
<sequence length="344" mass="34126">MTTPVAATVTGISEANGLNNSGAVVGQEDTVFPFVWNPQQPNGTTGTATQLPLLFTGGAPGTGRAVSINSAGDICGSSEGLDANGNAVTRAVRWIGGAVQDLGTLIPDPFNPGFFLGDSRAIDINDAGQIVGASDTVVGSEHAFLFDPALQVMRDLGSLALVPPNPGRATSINGTGDVVGVSAALDAAGNSVERAFVLAAGALFPSDLGTLIPDQANPGNFLGNSAAFGINDNGRIIGTSDDGVSSAGTQLTGAVRFFTAGAPVPLLPVHSDGFDVGPANDVVGSFNQPAQGFSFNTATGMVDLTALVATTGTDVVMGTGVNASGQITAQAEIGGSSVGILITV</sequence>
<gene>
    <name evidence="1" type="ORF">FHS32_005003</name>
</gene>
<dbReference type="NCBIfam" id="TIGR02913">
    <property type="entry name" value="HAF_rpt"/>
    <property type="match status" value="1"/>
</dbReference>
<dbReference type="InterPro" id="IPR014262">
    <property type="entry name" value="HAF_rpt"/>
</dbReference>
<comment type="caution">
    <text evidence="1">The sequence shown here is derived from an EMBL/GenBank/DDBJ whole genome shotgun (WGS) entry which is preliminary data.</text>
</comment>
<proteinExistence type="predicted"/>
<dbReference type="Proteomes" id="UP000568022">
    <property type="component" value="Unassembled WGS sequence"/>
</dbReference>
<reference evidence="1 2" key="1">
    <citation type="submission" date="2020-08" db="EMBL/GenBank/DDBJ databases">
        <title>Genomic Encyclopedia of Type Strains, Phase III (KMG-III): the genomes of soil and plant-associated and newly described type strains.</title>
        <authorList>
            <person name="Whitman W."/>
        </authorList>
    </citation>
    <scope>NUCLEOTIDE SEQUENCE [LARGE SCALE GENOMIC DNA]</scope>
    <source>
        <strain evidence="1 2">CECT 3226</strain>
    </source>
</reference>
<dbReference type="EMBL" id="JACHJE010000012">
    <property type="protein sequence ID" value="MBB5128228.1"/>
    <property type="molecule type" value="Genomic_DNA"/>
</dbReference>
<keyword evidence="2" id="KW-1185">Reference proteome</keyword>
<protein>
    <submittedName>
        <fullName evidence="1">Putative HAF family extracellular repeat protein</fullName>
    </submittedName>
</protein>